<keyword evidence="5" id="KW-1185">Reference proteome</keyword>
<keyword evidence="4" id="KW-0121">Carboxypeptidase</keyword>
<keyword evidence="3" id="KW-0732">Signal</keyword>
<dbReference type="EMBL" id="JACIEV010000004">
    <property type="protein sequence ID" value="MBB4153843.1"/>
    <property type="molecule type" value="Genomic_DNA"/>
</dbReference>
<gene>
    <name evidence="4" type="ORF">GGQ80_001749</name>
</gene>
<dbReference type="NCBIfam" id="TIGR00666">
    <property type="entry name" value="PBP4"/>
    <property type="match status" value="1"/>
</dbReference>
<sequence length="458" mass="47180">MRALLPILLIATPALADPAATLHSRLPAGARAGLLVVDEGGREIVAVDPDGRYIPASNTKLFTTAAAYATLPVDAPDDSGGASVRLEGGDVILAGHGDARLSSAPDCRADCLATLADAVAAVARRVRDVVGDDSAFPDERWSPGMSWNNIPTRSGTGISALTLDDNEAVVTVTQAGVTSGYFAIDNHVVPGARTSIDATRMPGERSLRLDGTIAPGGEEQLRVGIDDPAHHAAWRLKTLLEARGVRVTGGVQVRHRRLVAADDPAVRGTAPAARPPEPPVLARLTPPPLAEDIALTNKVSQNLHAELLLRRLGAVDGTGSIADGRAKVAATLVQAGAPRAGWDFADGSGMSSYNRVSPRAGVALLRWAAAQPWGAAWRATLPIGGLDGTLKRRFAGTALAGKIFAKTGTLSATSALSGYLIAASGRVLTFSSFVNDVTEGQSGTAAVDATLVEVAADN</sequence>
<dbReference type="EC" id="3.4.16.4" evidence="4"/>
<dbReference type="InterPro" id="IPR000667">
    <property type="entry name" value="Peptidase_S13"/>
</dbReference>
<dbReference type="PANTHER" id="PTHR30023">
    <property type="entry name" value="D-ALANYL-D-ALANINE CARBOXYPEPTIDASE"/>
    <property type="match status" value="1"/>
</dbReference>
<accession>A0A840F3C7</accession>
<keyword evidence="2 4" id="KW-0378">Hydrolase</keyword>
<protein>
    <submittedName>
        <fullName evidence="4">D-alanyl-D-alanine carboxypeptidase/D-alanyl-D-alanine-endopeptidase (Penicillin-binding protein 4)</fullName>
        <ecNumber evidence="4">3.4.16.4</ecNumber>
        <ecNumber evidence="4">3.4.21.-</ecNumber>
    </submittedName>
</protein>
<dbReference type="Pfam" id="PF02113">
    <property type="entry name" value="Peptidase_S13"/>
    <property type="match status" value="1"/>
</dbReference>
<dbReference type="PRINTS" id="PR00922">
    <property type="entry name" value="DADACBPTASE3"/>
</dbReference>
<dbReference type="Gene3D" id="3.40.710.10">
    <property type="entry name" value="DD-peptidase/beta-lactamase superfamily"/>
    <property type="match status" value="1"/>
</dbReference>
<reference evidence="4 5" key="1">
    <citation type="submission" date="2020-08" db="EMBL/GenBank/DDBJ databases">
        <title>Genomic Encyclopedia of Type Strains, Phase IV (KMG-IV): sequencing the most valuable type-strain genomes for metagenomic binning, comparative biology and taxonomic classification.</title>
        <authorList>
            <person name="Goeker M."/>
        </authorList>
    </citation>
    <scope>NUCLEOTIDE SEQUENCE [LARGE SCALE GENOMIC DNA]</scope>
    <source>
        <strain evidence="4 5">YC6723</strain>
    </source>
</reference>
<organism evidence="4 5">
    <name type="scientific">Sphingomonas jinjuensis</name>
    <dbReference type="NCBI Taxonomy" id="535907"/>
    <lineage>
        <taxon>Bacteria</taxon>
        <taxon>Pseudomonadati</taxon>
        <taxon>Pseudomonadota</taxon>
        <taxon>Alphaproteobacteria</taxon>
        <taxon>Sphingomonadales</taxon>
        <taxon>Sphingomonadaceae</taxon>
        <taxon>Sphingomonas</taxon>
    </lineage>
</organism>
<comment type="similarity">
    <text evidence="1">Belongs to the peptidase S13 family.</text>
</comment>
<dbReference type="SUPFAM" id="SSF56601">
    <property type="entry name" value="beta-lactamase/transpeptidase-like"/>
    <property type="match status" value="1"/>
</dbReference>
<evidence type="ECO:0000313" key="5">
    <source>
        <dbReference type="Proteomes" id="UP000529795"/>
    </source>
</evidence>
<evidence type="ECO:0000256" key="3">
    <source>
        <dbReference type="SAM" id="SignalP"/>
    </source>
</evidence>
<feature type="chain" id="PRO_5032523451" evidence="3">
    <location>
        <begin position="17"/>
        <end position="458"/>
    </location>
</feature>
<evidence type="ECO:0000256" key="2">
    <source>
        <dbReference type="ARBA" id="ARBA00022801"/>
    </source>
</evidence>
<proteinExistence type="inferred from homology"/>
<evidence type="ECO:0000256" key="1">
    <source>
        <dbReference type="ARBA" id="ARBA00006096"/>
    </source>
</evidence>
<dbReference type="GO" id="GO:0000270">
    <property type="term" value="P:peptidoglycan metabolic process"/>
    <property type="evidence" value="ECO:0007669"/>
    <property type="project" value="TreeGrafter"/>
</dbReference>
<dbReference type="PANTHER" id="PTHR30023:SF0">
    <property type="entry name" value="PENICILLIN-SENSITIVE CARBOXYPEPTIDASE A"/>
    <property type="match status" value="1"/>
</dbReference>
<dbReference type="Gene3D" id="3.50.80.20">
    <property type="entry name" value="D-Ala-D-Ala carboxypeptidase C, peptidase S13"/>
    <property type="match status" value="1"/>
</dbReference>
<evidence type="ECO:0000313" key="4">
    <source>
        <dbReference type="EMBL" id="MBB4153843.1"/>
    </source>
</evidence>
<feature type="signal peptide" evidence="3">
    <location>
        <begin position="1"/>
        <end position="16"/>
    </location>
</feature>
<dbReference type="GO" id="GO:0006508">
    <property type="term" value="P:proteolysis"/>
    <property type="evidence" value="ECO:0007669"/>
    <property type="project" value="InterPro"/>
</dbReference>
<keyword evidence="4" id="KW-0645">Protease</keyword>
<dbReference type="InterPro" id="IPR012338">
    <property type="entry name" value="Beta-lactam/transpept-like"/>
</dbReference>
<comment type="caution">
    <text evidence="4">The sequence shown here is derived from an EMBL/GenBank/DDBJ whole genome shotgun (WGS) entry which is preliminary data.</text>
</comment>
<name>A0A840F3C7_9SPHN</name>
<dbReference type="AlphaFoldDB" id="A0A840F3C7"/>
<dbReference type="EC" id="3.4.21.-" evidence="4"/>
<dbReference type="Proteomes" id="UP000529795">
    <property type="component" value="Unassembled WGS sequence"/>
</dbReference>
<dbReference type="GO" id="GO:0009002">
    <property type="term" value="F:serine-type D-Ala-D-Ala carboxypeptidase activity"/>
    <property type="evidence" value="ECO:0007669"/>
    <property type="project" value="UniProtKB-EC"/>
</dbReference>
<dbReference type="RefSeq" id="WP_183983795.1">
    <property type="nucleotide sequence ID" value="NZ_JACIEV010000004.1"/>
</dbReference>